<dbReference type="Proteomes" id="UP000708208">
    <property type="component" value="Unassembled WGS sequence"/>
</dbReference>
<organism evidence="1 2">
    <name type="scientific">Allacma fusca</name>
    <dbReference type="NCBI Taxonomy" id="39272"/>
    <lineage>
        <taxon>Eukaryota</taxon>
        <taxon>Metazoa</taxon>
        <taxon>Ecdysozoa</taxon>
        <taxon>Arthropoda</taxon>
        <taxon>Hexapoda</taxon>
        <taxon>Collembola</taxon>
        <taxon>Symphypleona</taxon>
        <taxon>Sminthuridae</taxon>
        <taxon>Allacma</taxon>
    </lineage>
</organism>
<accession>A0A8J2LYB8</accession>
<reference evidence="1" key="1">
    <citation type="submission" date="2021-06" db="EMBL/GenBank/DDBJ databases">
        <authorList>
            <person name="Hodson N. C."/>
            <person name="Mongue J. A."/>
            <person name="Jaron S. K."/>
        </authorList>
    </citation>
    <scope>NUCLEOTIDE SEQUENCE</scope>
</reference>
<gene>
    <name evidence="1" type="ORF">AFUS01_LOCUS40668</name>
</gene>
<comment type="caution">
    <text evidence="1">The sequence shown here is derived from an EMBL/GenBank/DDBJ whole genome shotgun (WGS) entry which is preliminary data.</text>
</comment>
<dbReference type="EMBL" id="CAJVCH010557996">
    <property type="protein sequence ID" value="CAG7830900.1"/>
    <property type="molecule type" value="Genomic_DNA"/>
</dbReference>
<proteinExistence type="predicted"/>
<name>A0A8J2LYB8_9HEXA</name>
<protein>
    <submittedName>
        <fullName evidence="1">Uncharacterized protein</fullName>
    </submittedName>
</protein>
<sequence>MWARVSYSSEVKCVHTGITCCTLLRTSFPLTDIHTCEREDTGVYHVKISSKSPQECKAVKKKILKTVFHIG</sequence>
<dbReference type="AlphaFoldDB" id="A0A8J2LYB8"/>
<keyword evidence="2" id="KW-1185">Reference proteome</keyword>
<evidence type="ECO:0000313" key="2">
    <source>
        <dbReference type="Proteomes" id="UP000708208"/>
    </source>
</evidence>
<evidence type="ECO:0000313" key="1">
    <source>
        <dbReference type="EMBL" id="CAG7830900.1"/>
    </source>
</evidence>